<evidence type="ECO:0000313" key="1">
    <source>
        <dbReference type="EMBL" id="JAE01505.1"/>
    </source>
</evidence>
<reference evidence="1" key="1">
    <citation type="submission" date="2014-09" db="EMBL/GenBank/DDBJ databases">
        <authorList>
            <person name="Magalhaes I.L.F."/>
            <person name="Oliveira U."/>
            <person name="Santos F.R."/>
            <person name="Vidigal T.H.D.A."/>
            <person name="Brescovit A.D."/>
            <person name="Santos A.J."/>
        </authorList>
    </citation>
    <scope>NUCLEOTIDE SEQUENCE</scope>
    <source>
        <tissue evidence="1">Shoot tissue taken approximately 20 cm above the soil surface</tissue>
    </source>
</reference>
<accession>A0A0A9EL93</accession>
<reference evidence="1" key="2">
    <citation type="journal article" date="2015" name="Data Brief">
        <title>Shoot transcriptome of the giant reed, Arundo donax.</title>
        <authorList>
            <person name="Barrero R.A."/>
            <person name="Guerrero F.D."/>
            <person name="Moolhuijzen P."/>
            <person name="Goolsby J.A."/>
            <person name="Tidwell J."/>
            <person name="Bellgard S.E."/>
            <person name="Bellgard M.I."/>
        </authorList>
    </citation>
    <scope>NUCLEOTIDE SEQUENCE</scope>
    <source>
        <tissue evidence="1">Shoot tissue taken approximately 20 cm above the soil surface</tissue>
    </source>
</reference>
<dbReference type="EMBL" id="GBRH01196391">
    <property type="protein sequence ID" value="JAE01505.1"/>
    <property type="molecule type" value="Transcribed_RNA"/>
</dbReference>
<protein>
    <submittedName>
        <fullName evidence="1">Uncharacterized protein</fullName>
    </submittedName>
</protein>
<proteinExistence type="predicted"/>
<organism evidence="1">
    <name type="scientific">Arundo donax</name>
    <name type="common">Giant reed</name>
    <name type="synonym">Donax arundinaceus</name>
    <dbReference type="NCBI Taxonomy" id="35708"/>
    <lineage>
        <taxon>Eukaryota</taxon>
        <taxon>Viridiplantae</taxon>
        <taxon>Streptophyta</taxon>
        <taxon>Embryophyta</taxon>
        <taxon>Tracheophyta</taxon>
        <taxon>Spermatophyta</taxon>
        <taxon>Magnoliopsida</taxon>
        <taxon>Liliopsida</taxon>
        <taxon>Poales</taxon>
        <taxon>Poaceae</taxon>
        <taxon>PACMAD clade</taxon>
        <taxon>Arundinoideae</taxon>
        <taxon>Arundineae</taxon>
        <taxon>Arundo</taxon>
    </lineage>
</organism>
<name>A0A0A9EL93_ARUDO</name>
<dbReference type="AlphaFoldDB" id="A0A0A9EL93"/>
<sequence>MQFRTKPSKSESCINSC</sequence>